<evidence type="ECO:0000256" key="2">
    <source>
        <dbReference type="ARBA" id="ARBA00022729"/>
    </source>
</evidence>
<dbReference type="Gene3D" id="3.40.50.2300">
    <property type="match status" value="2"/>
</dbReference>
<feature type="chain" id="PRO_5045897505" evidence="3">
    <location>
        <begin position="31"/>
        <end position="414"/>
    </location>
</feature>
<dbReference type="CDD" id="cd06327">
    <property type="entry name" value="PBP1_SBP-like"/>
    <property type="match status" value="1"/>
</dbReference>
<evidence type="ECO:0000256" key="1">
    <source>
        <dbReference type="ARBA" id="ARBA00010062"/>
    </source>
</evidence>
<accession>A0ABY6WGR3</accession>
<dbReference type="Proteomes" id="UP000361468">
    <property type="component" value="Unassembled WGS sequence"/>
</dbReference>
<proteinExistence type="inferred from homology"/>
<gene>
    <name evidence="5" type="ORF">PPN31119_01329</name>
</gene>
<dbReference type="InterPro" id="IPR028082">
    <property type="entry name" value="Peripla_BP_I"/>
</dbReference>
<evidence type="ECO:0000313" key="5">
    <source>
        <dbReference type="EMBL" id="VVE63717.1"/>
    </source>
</evidence>
<feature type="signal peptide" evidence="3">
    <location>
        <begin position="1"/>
        <end position="30"/>
    </location>
</feature>
<comment type="similarity">
    <text evidence="1">Belongs to the leucine-binding protein family.</text>
</comment>
<dbReference type="PANTHER" id="PTHR30483">
    <property type="entry name" value="LEUCINE-SPECIFIC-BINDING PROTEIN"/>
    <property type="match status" value="1"/>
</dbReference>
<dbReference type="Pfam" id="PF13458">
    <property type="entry name" value="Peripla_BP_6"/>
    <property type="match status" value="1"/>
</dbReference>
<protein>
    <submittedName>
        <fullName evidence="5">ABC transporter permease</fullName>
    </submittedName>
</protein>
<keyword evidence="2 3" id="KW-0732">Signal</keyword>
<dbReference type="EMBL" id="CABPSO010000003">
    <property type="protein sequence ID" value="VVE63717.1"/>
    <property type="molecule type" value="Genomic_DNA"/>
</dbReference>
<dbReference type="InterPro" id="IPR028081">
    <property type="entry name" value="Leu-bd"/>
</dbReference>
<feature type="domain" description="Leucine-binding protein" evidence="4">
    <location>
        <begin position="40"/>
        <end position="378"/>
    </location>
</feature>
<sequence length="414" mass="44302">MSTFRASRITSLAALAIAAATFAASLSAQAQPGKMSDGVVKIGVLTDMSSIFSDIGGKGSVIAAQMAVDDFGGKVNGVPVKVISADHQNKTDVAATIARDWFDNQQVDVVEDLLPSSVALAVSNVARAKKRIAIVTGAGTTRLVNEECSPYTVQYSYDTYSFASNTVKAMTRSGDNSWYFLTVDYALGASLEKDATDALQHVNGKVVGRAKHPLNSSDLSSYLLQAQASRAKVIALANAGADTVNAIKTAREFGITGPGKQKIAGLHMFISDIHSLGLEAAQGMTLTTAFYWDRDDASRTWAQRFYAKTGKMPTLVHAGTYSSVMHYLQAVQRTGTDDADTVMASMKATPVNDFFAKGGQIRPDGLMVHDMYLVQVKSPKASKNPWDYYNVVQTIPAAEAFRPLAQSQCALVKK</sequence>
<evidence type="ECO:0000313" key="6">
    <source>
        <dbReference type="Proteomes" id="UP000361468"/>
    </source>
</evidence>
<reference evidence="5 6" key="1">
    <citation type="submission" date="2019-08" db="EMBL/GenBank/DDBJ databases">
        <authorList>
            <person name="Peeters C."/>
        </authorList>
    </citation>
    <scope>NUCLEOTIDE SEQUENCE [LARGE SCALE GENOMIC DNA]</scope>
    <source>
        <strain evidence="5 6">LMG 31119</strain>
    </source>
</reference>
<dbReference type="SUPFAM" id="SSF53822">
    <property type="entry name" value="Periplasmic binding protein-like I"/>
    <property type="match status" value="1"/>
</dbReference>
<name>A0ABY6WGR3_9BURK</name>
<organism evidence="5 6">
    <name type="scientific">Pandoraea pnomenusa</name>
    <dbReference type="NCBI Taxonomy" id="93220"/>
    <lineage>
        <taxon>Bacteria</taxon>
        <taxon>Pseudomonadati</taxon>
        <taxon>Pseudomonadota</taxon>
        <taxon>Betaproteobacteria</taxon>
        <taxon>Burkholderiales</taxon>
        <taxon>Burkholderiaceae</taxon>
        <taxon>Pandoraea</taxon>
    </lineage>
</organism>
<evidence type="ECO:0000259" key="4">
    <source>
        <dbReference type="Pfam" id="PF13458"/>
    </source>
</evidence>
<dbReference type="PANTHER" id="PTHR30483:SF6">
    <property type="entry name" value="PERIPLASMIC BINDING PROTEIN OF ABC TRANSPORTER FOR NATURAL AMINO ACIDS"/>
    <property type="match status" value="1"/>
</dbReference>
<keyword evidence="6" id="KW-1185">Reference proteome</keyword>
<dbReference type="InterPro" id="IPR051010">
    <property type="entry name" value="BCAA_transport"/>
</dbReference>
<dbReference type="RefSeq" id="WP_150645952.1">
    <property type="nucleotide sequence ID" value="NZ_CABPSO010000003.1"/>
</dbReference>
<evidence type="ECO:0000256" key="3">
    <source>
        <dbReference type="SAM" id="SignalP"/>
    </source>
</evidence>
<comment type="caution">
    <text evidence="5">The sequence shown here is derived from an EMBL/GenBank/DDBJ whole genome shotgun (WGS) entry which is preliminary data.</text>
</comment>